<dbReference type="GO" id="GO:0000800">
    <property type="term" value="C:lateral element"/>
    <property type="evidence" value="ECO:0007669"/>
    <property type="project" value="TreeGrafter"/>
</dbReference>
<dbReference type="GO" id="GO:0007129">
    <property type="term" value="P:homologous chromosome pairing at meiosis"/>
    <property type="evidence" value="ECO:0007669"/>
    <property type="project" value="TreeGrafter"/>
</dbReference>
<dbReference type="EMBL" id="JAINUG010000097">
    <property type="protein sequence ID" value="KAJ8397583.1"/>
    <property type="molecule type" value="Genomic_DNA"/>
</dbReference>
<dbReference type="GO" id="GO:0070840">
    <property type="term" value="F:dynein complex binding"/>
    <property type="evidence" value="ECO:0007669"/>
    <property type="project" value="TreeGrafter"/>
</dbReference>
<dbReference type="GO" id="GO:0000781">
    <property type="term" value="C:chromosome, telomeric region"/>
    <property type="evidence" value="ECO:0007669"/>
    <property type="project" value="TreeGrafter"/>
</dbReference>
<reference evidence="3" key="1">
    <citation type="journal article" date="2023" name="Science">
        <title>Genome structures resolve the early diversification of teleost fishes.</title>
        <authorList>
            <person name="Parey E."/>
            <person name="Louis A."/>
            <person name="Montfort J."/>
            <person name="Bouchez O."/>
            <person name="Roques C."/>
            <person name="Iampietro C."/>
            <person name="Lluch J."/>
            <person name="Castinel A."/>
            <person name="Donnadieu C."/>
            <person name="Desvignes T."/>
            <person name="Floi Bucao C."/>
            <person name="Jouanno E."/>
            <person name="Wen M."/>
            <person name="Mejri S."/>
            <person name="Dirks R."/>
            <person name="Jansen H."/>
            <person name="Henkel C."/>
            <person name="Chen W.J."/>
            <person name="Zahm M."/>
            <person name="Cabau C."/>
            <person name="Klopp C."/>
            <person name="Thompson A.W."/>
            <person name="Robinson-Rechavi M."/>
            <person name="Braasch I."/>
            <person name="Lecointre G."/>
            <person name="Bobe J."/>
            <person name="Postlethwait J.H."/>
            <person name="Berthelot C."/>
            <person name="Roest Crollius H."/>
            <person name="Guiguen Y."/>
        </authorList>
    </citation>
    <scope>NUCLEOTIDE SEQUENCE</scope>
    <source>
        <strain evidence="3">NC1722</strain>
    </source>
</reference>
<dbReference type="PANTHER" id="PTHR47300">
    <property type="entry name" value="PROTEIN KASH5"/>
    <property type="match status" value="1"/>
</dbReference>
<dbReference type="InterPro" id="IPR028170">
    <property type="entry name" value="KASH5"/>
</dbReference>
<organism evidence="3 4">
    <name type="scientific">Aldrovandia affinis</name>
    <dbReference type="NCBI Taxonomy" id="143900"/>
    <lineage>
        <taxon>Eukaryota</taxon>
        <taxon>Metazoa</taxon>
        <taxon>Chordata</taxon>
        <taxon>Craniata</taxon>
        <taxon>Vertebrata</taxon>
        <taxon>Euteleostomi</taxon>
        <taxon>Actinopterygii</taxon>
        <taxon>Neopterygii</taxon>
        <taxon>Teleostei</taxon>
        <taxon>Notacanthiformes</taxon>
        <taxon>Halosauridae</taxon>
        <taxon>Aldrovandia</taxon>
    </lineage>
</organism>
<evidence type="ECO:0000259" key="2">
    <source>
        <dbReference type="Pfam" id="PF14662"/>
    </source>
</evidence>
<dbReference type="GO" id="GO:0090619">
    <property type="term" value="C:meiotic spindle pole"/>
    <property type="evidence" value="ECO:0007669"/>
    <property type="project" value="TreeGrafter"/>
</dbReference>
<gene>
    <name evidence="3" type="ORF">AAFF_G00438590</name>
</gene>
<evidence type="ECO:0000256" key="1">
    <source>
        <dbReference type="SAM" id="Coils"/>
    </source>
</evidence>
<dbReference type="Proteomes" id="UP001221898">
    <property type="component" value="Unassembled WGS sequence"/>
</dbReference>
<dbReference type="GO" id="GO:0034397">
    <property type="term" value="P:telomere localization"/>
    <property type="evidence" value="ECO:0007669"/>
    <property type="project" value="InterPro"/>
</dbReference>
<sequence length="312" mass="34998">MALQPGLPSDDNVRHVNGVGMLLEGSAPGPGLYGPEAVFNGDGWSSCLMPVCRMRQAMDDAKQLMDELEETRGSLSEQAKAKGKLETNIKQLEKEKEMLKYQLETLTNEMSKMSDRQIDKKKIIHLSSLLHDLQQEMEEARLTVDQKVEVIQKKDFQIEQLESSLAEYSLIVQDLKEKLKDLEDQLAEALIAGEGSFQDMDGTFSHTPRRSISLCEELRLLQHGTVQEPNEETEVVEITSDPSIPKQSWLKRRTHAAGALSFCLLLPLGVVTAMVPIYYNNPGLSCVEILWSAAYHLIQPYFSVHHIGLPPI</sequence>
<feature type="domain" description="KASH5-like coiled-coil" evidence="2">
    <location>
        <begin position="55"/>
        <end position="188"/>
    </location>
</feature>
<accession>A0AAD7S7Z4</accession>
<dbReference type="PANTHER" id="PTHR47300:SF1">
    <property type="entry name" value="PROTEIN KASH5"/>
    <property type="match status" value="1"/>
</dbReference>
<protein>
    <recommendedName>
        <fullName evidence="2">KASH5-like coiled-coil domain-containing protein</fullName>
    </recommendedName>
</protein>
<comment type="caution">
    <text evidence="3">The sequence shown here is derived from an EMBL/GenBank/DDBJ whole genome shotgun (WGS) entry which is preliminary data.</text>
</comment>
<dbReference type="GO" id="GO:0007015">
    <property type="term" value="P:actin filament organization"/>
    <property type="evidence" value="ECO:0007669"/>
    <property type="project" value="TreeGrafter"/>
</dbReference>
<keyword evidence="4" id="KW-1185">Reference proteome</keyword>
<dbReference type="GO" id="GO:0005640">
    <property type="term" value="C:nuclear outer membrane"/>
    <property type="evidence" value="ECO:0007669"/>
    <property type="project" value="TreeGrafter"/>
</dbReference>
<keyword evidence="1" id="KW-0175">Coiled coil</keyword>
<dbReference type="AlphaFoldDB" id="A0AAD7S7Z4"/>
<dbReference type="Pfam" id="PF14662">
    <property type="entry name" value="KASH_CCD"/>
    <property type="match status" value="1"/>
</dbReference>
<proteinExistence type="predicted"/>
<dbReference type="GO" id="GO:0034993">
    <property type="term" value="C:meiotic nuclear membrane microtubule tethering complex"/>
    <property type="evidence" value="ECO:0007669"/>
    <property type="project" value="InterPro"/>
</dbReference>
<dbReference type="GO" id="GO:0051225">
    <property type="term" value="P:spindle assembly"/>
    <property type="evidence" value="ECO:0007669"/>
    <property type="project" value="TreeGrafter"/>
</dbReference>
<dbReference type="GO" id="GO:0090220">
    <property type="term" value="P:chromosome localization to nuclear envelope involved in homologous chromosome segregation"/>
    <property type="evidence" value="ECO:0007669"/>
    <property type="project" value="TreeGrafter"/>
</dbReference>
<evidence type="ECO:0000313" key="3">
    <source>
        <dbReference type="EMBL" id="KAJ8397583.1"/>
    </source>
</evidence>
<dbReference type="InterPro" id="IPR028168">
    <property type="entry name" value="KASH5_CC"/>
</dbReference>
<feature type="coiled-coil region" evidence="1">
    <location>
        <begin position="54"/>
        <end position="192"/>
    </location>
</feature>
<evidence type="ECO:0000313" key="4">
    <source>
        <dbReference type="Proteomes" id="UP001221898"/>
    </source>
</evidence>
<dbReference type="GO" id="GO:0051653">
    <property type="term" value="P:spindle localization"/>
    <property type="evidence" value="ECO:0007669"/>
    <property type="project" value="TreeGrafter"/>
</dbReference>
<name>A0AAD7S7Z4_9TELE</name>